<dbReference type="AlphaFoldDB" id="A0A7R9KZ07"/>
<keyword evidence="6 13" id="KW-0479">Metal-binding</keyword>
<evidence type="ECO:0000256" key="8">
    <source>
        <dbReference type="ARBA" id="ARBA00022848"/>
    </source>
</evidence>
<dbReference type="InterPro" id="IPR050476">
    <property type="entry name" value="Insect_CytP450_Detox"/>
</dbReference>
<evidence type="ECO:0000256" key="10">
    <source>
        <dbReference type="ARBA" id="ARBA00023004"/>
    </source>
</evidence>
<evidence type="ECO:0000256" key="12">
    <source>
        <dbReference type="ARBA" id="ARBA00023136"/>
    </source>
</evidence>
<dbReference type="CDD" id="cd11055">
    <property type="entry name" value="CYP3A-like"/>
    <property type="match status" value="1"/>
</dbReference>
<dbReference type="GO" id="GO:0005789">
    <property type="term" value="C:endoplasmic reticulum membrane"/>
    <property type="evidence" value="ECO:0007669"/>
    <property type="project" value="UniProtKB-SubCell"/>
</dbReference>
<feature type="binding site" description="axial binding residue" evidence="13">
    <location>
        <position position="435"/>
    </location>
    <ligand>
        <name>heme</name>
        <dbReference type="ChEBI" id="CHEBI:30413"/>
    </ligand>
    <ligandPart>
        <name>Fe</name>
        <dbReference type="ChEBI" id="CHEBI:18248"/>
    </ligandPart>
</feature>
<dbReference type="GO" id="GO:0004497">
    <property type="term" value="F:monooxygenase activity"/>
    <property type="evidence" value="ECO:0007669"/>
    <property type="project" value="UniProtKB-KW"/>
</dbReference>
<keyword evidence="9 14" id="KW-0560">Oxidoreductase</keyword>
<dbReference type="FunFam" id="1.10.630.10:FF:000042">
    <property type="entry name" value="Cytochrome P450"/>
    <property type="match status" value="1"/>
</dbReference>
<dbReference type="InterPro" id="IPR001128">
    <property type="entry name" value="Cyt_P450"/>
</dbReference>
<dbReference type="PANTHER" id="PTHR24292">
    <property type="entry name" value="CYTOCHROME P450"/>
    <property type="match status" value="1"/>
</dbReference>
<dbReference type="InterPro" id="IPR002401">
    <property type="entry name" value="Cyt_P450_E_grp-I"/>
</dbReference>
<evidence type="ECO:0000256" key="11">
    <source>
        <dbReference type="ARBA" id="ARBA00023033"/>
    </source>
</evidence>
<keyword evidence="11 14" id="KW-0503">Monooxygenase</keyword>
<comment type="cofactor">
    <cofactor evidence="1 13">
        <name>heme</name>
        <dbReference type="ChEBI" id="CHEBI:30413"/>
    </cofactor>
</comment>
<dbReference type="Proteomes" id="UP000759131">
    <property type="component" value="Unassembled WGS sequence"/>
</dbReference>
<comment type="similarity">
    <text evidence="4 14">Belongs to the cytochrome P450 family.</text>
</comment>
<evidence type="ECO:0000256" key="14">
    <source>
        <dbReference type="RuleBase" id="RU000461"/>
    </source>
</evidence>
<evidence type="ECO:0000256" key="7">
    <source>
        <dbReference type="ARBA" id="ARBA00022824"/>
    </source>
</evidence>
<keyword evidence="16" id="KW-1185">Reference proteome</keyword>
<evidence type="ECO:0000256" key="3">
    <source>
        <dbReference type="ARBA" id="ARBA00004406"/>
    </source>
</evidence>
<dbReference type="PRINTS" id="PR00463">
    <property type="entry name" value="EP450I"/>
</dbReference>
<dbReference type="Pfam" id="PF00067">
    <property type="entry name" value="p450"/>
    <property type="match status" value="1"/>
</dbReference>
<keyword evidence="12" id="KW-0472">Membrane</keyword>
<dbReference type="InterPro" id="IPR017972">
    <property type="entry name" value="Cyt_P450_CS"/>
</dbReference>
<dbReference type="Gene3D" id="1.10.630.10">
    <property type="entry name" value="Cytochrome P450"/>
    <property type="match status" value="1"/>
</dbReference>
<proteinExistence type="inferred from homology"/>
<sequence length="491" mass="56150">MKYLTRNFNYFTKLGVKGPRPLPIFGNLWERLFTSLPELDIKWQRKYGKIYGVYDGNEPILMVTDPELIKHILVKDFHIFQDRFPVSKSNNHPIIGKMLTELRGDDWKRVRSVTTPVFTSVKLKAMYPTVRESAEGFATTLDKYAKDKGVINAKDLFGCYTMDVISNCGFAIKSDAFKDPNNPFVVNGEVIIEVPVWKLLLPEFALNILNIKTFLNEKSVTFFSPIVRQILKIREKSKTKSNDFIDLMMSVRHEANCIDDGEEESGIEKKILNIKASNKFITEDEMIAQGFIFFAAGNVTANNTMAFCSYELALNPEVQQKLYEEVMSSLDTNGEIDYEVLTKLAYLDAVIAETLRLHTPTIKVGRNAIQDYPLADTGITIPKGQIIQIPIYAIHYSEEYYPNPEEFIPDRFLPENRHNIMPYTYLPFSAGPRNCIGMRFALMEMKVGLAHIIRRFKFVRSPQTEVPVTIVKNIPLKCAKSLTVGIESRVY</sequence>
<dbReference type="OrthoDB" id="6428965at2759"/>
<name>A0A7R9KZ07_9ACAR</name>
<organism evidence="15">
    <name type="scientific">Medioppia subpectinata</name>
    <dbReference type="NCBI Taxonomy" id="1979941"/>
    <lineage>
        <taxon>Eukaryota</taxon>
        <taxon>Metazoa</taxon>
        <taxon>Ecdysozoa</taxon>
        <taxon>Arthropoda</taxon>
        <taxon>Chelicerata</taxon>
        <taxon>Arachnida</taxon>
        <taxon>Acari</taxon>
        <taxon>Acariformes</taxon>
        <taxon>Sarcoptiformes</taxon>
        <taxon>Oribatida</taxon>
        <taxon>Brachypylina</taxon>
        <taxon>Oppioidea</taxon>
        <taxon>Oppiidae</taxon>
        <taxon>Medioppia</taxon>
    </lineage>
</organism>
<comment type="subcellular location">
    <subcellularLocation>
        <location evidence="3">Endoplasmic reticulum membrane</location>
        <topology evidence="3">Peripheral membrane protein</topology>
    </subcellularLocation>
    <subcellularLocation>
        <location evidence="2">Microsome membrane</location>
        <topology evidence="2">Peripheral membrane protein</topology>
    </subcellularLocation>
</comment>
<evidence type="ECO:0000256" key="1">
    <source>
        <dbReference type="ARBA" id="ARBA00001971"/>
    </source>
</evidence>
<reference evidence="15" key="1">
    <citation type="submission" date="2020-11" db="EMBL/GenBank/DDBJ databases">
        <authorList>
            <person name="Tran Van P."/>
        </authorList>
    </citation>
    <scope>NUCLEOTIDE SEQUENCE</scope>
</reference>
<dbReference type="PANTHER" id="PTHR24292:SF54">
    <property type="entry name" value="CYP9F3-RELATED"/>
    <property type="match status" value="1"/>
</dbReference>
<keyword evidence="10 13" id="KW-0408">Iron</keyword>
<dbReference type="EMBL" id="OC864610">
    <property type="protein sequence ID" value="CAD7631831.1"/>
    <property type="molecule type" value="Genomic_DNA"/>
</dbReference>
<keyword evidence="7" id="KW-0256">Endoplasmic reticulum</keyword>
<protein>
    <recommendedName>
        <fullName evidence="17">Cytochrome P450</fullName>
    </recommendedName>
</protein>
<dbReference type="PROSITE" id="PS00086">
    <property type="entry name" value="CYTOCHROME_P450"/>
    <property type="match status" value="1"/>
</dbReference>
<evidence type="ECO:0000256" key="4">
    <source>
        <dbReference type="ARBA" id="ARBA00010617"/>
    </source>
</evidence>
<gene>
    <name evidence="15" type="ORF">OSB1V03_LOCUS12240</name>
</gene>
<evidence type="ECO:0000256" key="5">
    <source>
        <dbReference type="ARBA" id="ARBA00022617"/>
    </source>
</evidence>
<evidence type="ECO:0000256" key="2">
    <source>
        <dbReference type="ARBA" id="ARBA00004174"/>
    </source>
</evidence>
<evidence type="ECO:0000313" key="16">
    <source>
        <dbReference type="Proteomes" id="UP000759131"/>
    </source>
</evidence>
<evidence type="ECO:0000256" key="6">
    <source>
        <dbReference type="ARBA" id="ARBA00022723"/>
    </source>
</evidence>
<dbReference type="InterPro" id="IPR036396">
    <property type="entry name" value="Cyt_P450_sf"/>
</dbReference>
<dbReference type="PRINTS" id="PR00385">
    <property type="entry name" value="P450"/>
</dbReference>
<dbReference type="EMBL" id="CAJPIZ010010035">
    <property type="protein sequence ID" value="CAG2112261.1"/>
    <property type="molecule type" value="Genomic_DNA"/>
</dbReference>
<keyword evidence="5 13" id="KW-0349">Heme</keyword>
<evidence type="ECO:0008006" key="17">
    <source>
        <dbReference type="Google" id="ProtNLM"/>
    </source>
</evidence>
<dbReference type="GO" id="GO:0020037">
    <property type="term" value="F:heme binding"/>
    <property type="evidence" value="ECO:0007669"/>
    <property type="project" value="InterPro"/>
</dbReference>
<dbReference type="GO" id="GO:0016705">
    <property type="term" value="F:oxidoreductase activity, acting on paired donors, with incorporation or reduction of molecular oxygen"/>
    <property type="evidence" value="ECO:0007669"/>
    <property type="project" value="InterPro"/>
</dbReference>
<dbReference type="SUPFAM" id="SSF48264">
    <property type="entry name" value="Cytochrome P450"/>
    <property type="match status" value="1"/>
</dbReference>
<evidence type="ECO:0000313" key="15">
    <source>
        <dbReference type="EMBL" id="CAD7631831.1"/>
    </source>
</evidence>
<dbReference type="GO" id="GO:0005506">
    <property type="term" value="F:iron ion binding"/>
    <property type="evidence" value="ECO:0007669"/>
    <property type="project" value="InterPro"/>
</dbReference>
<evidence type="ECO:0000256" key="9">
    <source>
        <dbReference type="ARBA" id="ARBA00023002"/>
    </source>
</evidence>
<keyword evidence="8" id="KW-0492">Microsome</keyword>
<evidence type="ECO:0000256" key="13">
    <source>
        <dbReference type="PIRSR" id="PIRSR602401-1"/>
    </source>
</evidence>
<accession>A0A7R9KZ07</accession>